<organism evidence="2 3">
    <name type="scientific">Cupriavidus basilensis OR16</name>
    <dbReference type="NCBI Taxonomy" id="1127483"/>
    <lineage>
        <taxon>Bacteria</taxon>
        <taxon>Pseudomonadati</taxon>
        <taxon>Pseudomonadota</taxon>
        <taxon>Betaproteobacteria</taxon>
        <taxon>Burkholderiales</taxon>
        <taxon>Burkholderiaceae</taxon>
        <taxon>Cupriavidus</taxon>
    </lineage>
</organism>
<gene>
    <name evidence="2" type="ORF">OR16_04312</name>
</gene>
<dbReference type="EMBL" id="AHJE01000012">
    <property type="protein sequence ID" value="EHP44172.1"/>
    <property type="molecule type" value="Genomic_DNA"/>
</dbReference>
<sequence>MDKFLGALLLVGAATTAHASDYGCKVLLCLSNPVSNGGPKGVAECAEPINQLYHDLRKGRAFPTCDQADGNDGTSYARRVYDPYDPCPTPLQPAALTAGTVVVQGQLQAANSNGRAFAITGTRPATLQFGDANAIGPRPCVGKALGSYQEGSYDDSRTVVVYDRVVWQPPQSPAAIDVYINNKWFQRVRQ</sequence>
<accession>H1RZV6</accession>
<protein>
    <submittedName>
        <fullName evidence="2">Putative secreted protein</fullName>
    </submittedName>
</protein>
<name>H1RZV6_9BURK</name>
<reference evidence="2 3" key="1">
    <citation type="journal article" date="2012" name="J. Bacteriol.">
        <title>De Novo Genome Project of Cupriavidus basilensis OR16.</title>
        <authorList>
            <person name="Cserhati M."/>
            <person name="Kriszt B."/>
            <person name="Szoboszlay S."/>
            <person name="Toth A."/>
            <person name="Szabo I."/>
            <person name="Tancsics A."/>
            <person name="Nagy I."/>
            <person name="Horvath B."/>
            <person name="Nagy I."/>
            <person name="Kukolya J."/>
        </authorList>
    </citation>
    <scope>NUCLEOTIDE SEQUENCE [LARGE SCALE GENOMIC DNA]</scope>
    <source>
        <strain evidence="2 3">OR16</strain>
    </source>
</reference>
<comment type="caution">
    <text evidence="2">The sequence shown here is derived from an EMBL/GenBank/DDBJ whole genome shotgun (WGS) entry which is preliminary data.</text>
</comment>
<keyword evidence="1" id="KW-0732">Signal</keyword>
<dbReference type="Proteomes" id="UP000005808">
    <property type="component" value="Unassembled WGS sequence"/>
</dbReference>
<dbReference type="OrthoDB" id="8908892at2"/>
<proteinExistence type="predicted"/>
<dbReference type="RefSeq" id="WP_006156668.1">
    <property type="nucleotide sequence ID" value="NZ_AHJE01000012.1"/>
</dbReference>
<dbReference type="PATRIC" id="fig|1127483.3.peg.860"/>
<feature type="signal peptide" evidence="1">
    <location>
        <begin position="1"/>
        <end position="19"/>
    </location>
</feature>
<evidence type="ECO:0000313" key="2">
    <source>
        <dbReference type="EMBL" id="EHP44172.1"/>
    </source>
</evidence>
<feature type="chain" id="PRO_5003554141" evidence="1">
    <location>
        <begin position="20"/>
        <end position="190"/>
    </location>
</feature>
<dbReference type="AlphaFoldDB" id="H1RZV6"/>
<evidence type="ECO:0000313" key="3">
    <source>
        <dbReference type="Proteomes" id="UP000005808"/>
    </source>
</evidence>
<evidence type="ECO:0000256" key="1">
    <source>
        <dbReference type="SAM" id="SignalP"/>
    </source>
</evidence>